<feature type="topological domain" description="Periplasmic" evidence="10">
    <location>
        <begin position="38"/>
        <end position="208"/>
    </location>
</feature>
<dbReference type="Gene3D" id="2.60.370.10">
    <property type="entry name" value="Ctag/Cox11"/>
    <property type="match status" value="1"/>
</dbReference>
<organism evidence="12 13">
    <name type="scientific">Tianweitania sediminis</name>
    <dbReference type="NCBI Taxonomy" id="1502156"/>
    <lineage>
        <taxon>Bacteria</taxon>
        <taxon>Pseudomonadati</taxon>
        <taxon>Pseudomonadota</taxon>
        <taxon>Alphaproteobacteria</taxon>
        <taxon>Hyphomicrobiales</taxon>
        <taxon>Phyllobacteriaceae</taxon>
        <taxon>Tianweitania</taxon>
    </lineage>
</organism>
<keyword evidence="8 10" id="KW-0186">Copper</keyword>
<dbReference type="InterPro" id="IPR007533">
    <property type="entry name" value="Cyt_c_oxidase_assmbl_CtaG"/>
</dbReference>
<dbReference type="Pfam" id="PF04442">
    <property type="entry name" value="CtaG_Cox11"/>
    <property type="match status" value="1"/>
</dbReference>
<evidence type="ECO:0000256" key="4">
    <source>
        <dbReference type="ARBA" id="ARBA00015384"/>
    </source>
</evidence>
<keyword evidence="13" id="KW-1185">Reference proteome</keyword>
<feature type="topological domain" description="Cytoplasmic" evidence="10">
    <location>
        <begin position="1"/>
        <end position="14"/>
    </location>
</feature>
<comment type="subcellular location">
    <subcellularLocation>
        <location evidence="2 10">Cell inner membrane</location>
        <topology evidence="2 10">Single-pass type II membrane protein</topology>
        <orientation evidence="2 10">Periplasmic side</orientation>
    </subcellularLocation>
</comment>
<evidence type="ECO:0000256" key="5">
    <source>
        <dbReference type="ARBA" id="ARBA00022692"/>
    </source>
</evidence>
<dbReference type="FunFam" id="2.60.370.10:FF:000001">
    <property type="entry name" value="COX11 cytochrome c oxidase assembly homolog"/>
    <property type="match status" value="1"/>
</dbReference>
<dbReference type="Proteomes" id="UP000666240">
    <property type="component" value="Unassembled WGS sequence"/>
</dbReference>
<evidence type="ECO:0000256" key="6">
    <source>
        <dbReference type="ARBA" id="ARBA00022968"/>
    </source>
</evidence>
<dbReference type="PANTHER" id="PTHR21320">
    <property type="entry name" value="CYTOCHROME C OXIDASE ASSEMBLY PROTEIN COX11-RELATED"/>
    <property type="match status" value="1"/>
</dbReference>
<dbReference type="InterPro" id="IPR023471">
    <property type="entry name" value="CtaG/Cox11_dom_sf"/>
</dbReference>
<name>A0A8J7UID5_9HYPH</name>
<dbReference type="GO" id="GO:0008535">
    <property type="term" value="P:respiratory chain complex IV assembly"/>
    <property type="evidence" value="ECO:0007669"/>
    <property type="project" value="UniProtKB-UniRule"/>
</dbReference>
<evidence type="ECO:0000256" key="10">
    <source>
        <dbReference type="HAMAP-Rule" id="MF_00155"/>
    </source>
</evidence>
<dbReference type="EMBL" id="JAGIYY010000002">
    <property type="protein sequence ID" value="MBP0438798.1"/>
    <property type="molecule type" value="Genomic_DNA"/>
</dbReference>
<keyword evidence="6 10" id="KW-0735">Signal-anchor</keyword>
<keyword evidence="7 10" id="KW-1133">Transmembrane helix</keyword>
<evidence type="ECO:0000256" key="2">
    <source>
        <dbReference type="ARBA" id="ARBA00004382"/>
    </source>
</evidence>
<protein>
    <recommendedName>
        <fullName evidence="4 10">Cytochrome c oxidase assembly protein CtaG</fullName>
    </recommendedName>
</protein>
<dbReference type="PANTHER" id="PTHR21320:SF3">
    <property type="entry name" value="CYTOCHROME C OXIDASE ASSEMBLY PROTEIN COX11, MITOCHONDRIAL-RELATED"/>
    <property type="match status" value="1"/>
</dbReference>
<evidence type="ECO:0000256" key="7">
    <source>
        <dbReference type="ARBA" id="ARBA00022989"/>
    </source>
</evidence>
<dbReference type="HAMAP" id="MF_00155">
    <property type="entry name" value="CtaG"/>
    <property type="match status" value="1"/>
</dbReference>
<dbReference type="GO" id="GO:0005886">
    <property type="term" value="C:plasma membrane"/>
    <property type="evidence" value="ECO:0007669"/>
    <property type="project" value="UniProtKB-SubCell"/>
</dbReference>
<evidence type="ECO:0000313" key="12">
    <source>
        <dbReference type="EMBL" id="MBP0438798.1"/>
    </source>
</evidence>
<dbReference type="SUPFAM" id="SSF110111">
    <property type="entry name" value="Ctag/Cox11"/>
    <property type="match status" value="1"/>
</dbReference>
<dbReference type="RefSeq" id="WP_209334813.1">
    <property type="nucleotide sequence ID" value="NZ_JAGIYY010000002.1"/>
</dbReference>
<gene>
    <name evidence="10" type="primary">ctaG</name>
    <name evidence="12" type="ORF">J5Y06_09070</name>
</gene>
<evidence type="ECO:0000256" key="9">
    <source>
        <dbReference type="ARBA" id="ARBA00023136"/>
    </source>
</evidence>
<evidence type="ECO:0000256" key="8">
    <source>
        <dbReference type="ARBA" id="ARBA00023008"/>
    </source>
</evidence>
<dbReference type="GO" id="GO:0005507">
    <property type="term" value="F:copper ion binding"/>
    <property type="evidence" value="ECO:0007669"/>
    <property type="project" value="InterPro"/>
</dbReference>
<evidence type="ECO:0000256" key="11">
    <source>
        <dbReference type="SAM" id="MobiDB-lite"/>
    </source>
</evidence>
<sequence>MSADKQAEQARRSRANRTVALGCLAFFGAMLGAAYASVPLYEMFCRVTGYGGTTQRVTQYSDTVLDRTINVRFDANISGGLPWAFKPVQREVSLRIGETAQVSYEASNPFQTPTAGKATFNVTPELAGAYFNKIECFCFTDTTLQPGESMDMPVVFFVDPAIVDDPDLKNIRTITLSYTFFPLPENQPLAASSPVNAEESTTSKTFGG</sequence>
<keyword evidence="9 10" id="KW-0472">Membrane</keyword>
<feature type="region of interest" description="Disordered" evidence="11">
    <location>
        <begin position="189"/>
        <end position="208"/>
    </location>
</feature>
<comment type="function">
    <text evidence="1 10">Exerts its effect at some terminal stage of cytochrome c oxidase synthesis, probably by being involved in the insertion of the copper B into subunit I.</text>
</comment>
<accession>A0A8J7UID5</accession>
<reference evidence="12" key="1">
    <citation type="submission" date="2021-03" db="EMBL/GenBank/DDBJ databases">
        <title>Genome sequencing and assembly of Tianweitania sediminis.</title>
        <authorList>
            <person name="Chhetri G."/>
        </authorList>
    </citation>
    <scope>NUCLEOTIDE SEQUENCE</scope>
    <source>
        <strain evidence="12">Z8</strain>
    </source>
</reference>
<proteinExistence type="inferred from homology"/>
<dbReference type="AlphaFoldDB" id="A0A8J7UID5"/>
<evidence type="ECO:0000256" key="3">
    <source>
        <dbReference type="ARBA" id="ARBA00009620"/>
    </source>
</evidence>
<dbReference type="NCBIfam" id="NF003465">
    <property type="entry name" value="PRK05089.1"/>
    <property type="match status" value="1"/>
</dbReference>
<comment type="caution">
    <text evidence="12">The sequence shown here is derived from an EMBL/GenBank/DDBJ whole genome shotgun (WGS) entry which is preliminary data.</text>
</comment>
<keyword evidence="5 10" id="KW-0812">Transmembrane</keyword>
<evidence type="ECO:0000256" key="1">
    <source>
        <dbReference type="ARBA" id="ARBA00004007"/>
    </source>
</evidence>
<dbReference type="PIRSF" id="PIRSF005413">
    <property type="entry name" value="COX11"/>
    <property type="match status" value="1"/>
</dbReference>
<evidence type="ECO:0000313" key="13">
    <source>
        <dbReference type="Proteomes" id="UP000666240"/>
    </source>
</evidence>
<keyword evidence="10" id="KW-1003">Cell membrane</keyword>
<keyword evidence="10" id="KW-0997">Cell inner membrane</keyword>
<comment type="similarity">
    <text evidence="3 10">Belongs to the COX11/CtaG family.</text>
</comment>